<dbReference type="AlphaFoldDB" id="A0A075WGT2"/>
<evidence type="ECO:0000259" key="1">
    <source>
        <dbReference type="Pfam" id="PF04967"/>
    </source>
</evidence>
<dbReference type="GeneID" id="24795041"/>
<dbReference type="InterPro" id="IPR007050">
    <property type="entry name" value="HTH_bacterioopsin"/>
</dbReference>
<sequence length="217" mass="24697">MYLLKVRVDQHRCSLAVATKRCPVRAEIISYILLNDEDALFLVKVVDAENVTDYIKEVERHPNTKFVQILEKTPIEASFIAVVSDTTGIKAFERSYCFIKTPILVEDGSKIYEIIVPSTSYLPKAYENLNKVGNWKVIEIKSIGERKAGLTEAQRRALKIAYDLGYFSEKRDVTINDIAMALGVAKSTAHKHLKIAISKLVERYIQEKELEKSVELF</sequence>
<dbReference type="Proteomes" id="UP000028501">
    <property type="component" value="Chromosome"/>
</dbReference>
<accession>A0A075WGT2</accession>
<feature type="domain" description="HTH bat-type" evidence="1">
    <location>
        <begin position="150"/>
        <end position="202"/>
    </location>
</feature>
<dbReference type="RefSeq" id="WP_048095671.1">
    <property type="nucleotide sequence ID" value="NZ_CP006577.1"/>
</dbReference>
<dbReference type="PANTHER" id="PTHR34236:SF1">
    <property type="entry name" value="DIMETHYL SULFOXIDE REDUCTASE TRANSCRIPTIONAL ACTIVATOR"/>
    <property type="match status" value="1"/>
</dbReference>
<dbReference type="Pfam" id="PF04967">
    <property type="entry name" value="HTH_10"/>
    <property type="match status" value="1"/>
</dbReference>
<proteinExistence type="predicted"/>
<dbReference type="PANTHER" id="PTHR34236">
    <property type="entry name" value="DIMETHYL SULFOXIDE REDUCTASE TRANSCRIPTIONAL ACTIVATOR"/>
    <property type="match status" value="1"/>
</dbReference>
<reference evidence="2 3" key="1">
    <citation type="submission" date="2013-07" db="EMBL/GenBank/DDBJ databases">
        <title>Genome of Archaeoglobus fulgidus.</title>
        <authorList>
            <person name="Fiebig A."/>
            <person name="Birkeland N.-K."/>
        </authorList>
    </citation>
    <scope>NUCLEOTIDE SEQUENCE [LARGE SCALE GENOMIC DNA]</scope>
    <source>
        <strain evidence="2 3">DSM 8774</strain>
    </source>
</reference>
<protein>
    <submittedName>
        <fullName evidence="2">Putative DNA binding protein</fullName>
    </submittedName>
</protein>
<organism evidence="2 3">
    <name type="scientific">Archaeoglobus fulgidus DSM 8774</name>
    <dbReference type="NCBI Taxonomy" id="1344584"/>
    <lineage>
        <taxon>Archaea</taxon>
        <taxon>Methanobacteriati</taxon>
        <taxon>Methanobacteriota</taxon>
        <taxon>Archaeoglobi</taxon>
        <taxon>Archaeoglobales</taxon>
        <taxon>Archaeoglobaceae</taxon>
        <taxon>Archaeoglobus</taxon>
    </lineage>
</organism>
<evidence type="ECO:0000313" key="3">
    <source>
        <dbReference type="Proteomes" id="UP000028501"/>
    </source>
</evidence>
<evidence type="ECO:0000313" key="2">
    <source>
        <dbReference type="EMBL" id="AIG98309.1"/>
    </source>
</evidence>
<dbReference type="HOGENOM" id="CLU_1302586_0_0_2"/>
<dbReference type="KEGG" id="afg:AFULGI_00015430"/>
<name>A0A075WGT2_ARCFL</name>
<gene>
    <name evidence="2" type="ORF">AFULGI_00015430</name>
</gene>
<dbReference type="EMBL" id="CP006577">
    <property type="protein sequence ID" value="AIG98309.1"/>
    <property type="molecule type" value="Genomic_DNA"/>
</dbReference>